<dbReference type="SUPFAM" id="SSF52540">
    <property type="entry name" value="P-loop containing nucleoside triphosphate hydrolases"/>
    <property type="match status" value="1"/>
</dbReference>
<organism evidence="1 2">
    <name type="scientific">Polyangium fumosum</name>
    <dbReference type="NCBI Taxonomy" id="889272"/>
    <lineage>
        <taxon>Bacteria</taxon>
        <taxon>Pseudomonadati</taxon>
        <taxon>Myxococcota</taxon>
        <taxon>Polyangia</taxon>
        <taxon>Polyangiales</taxon>
        <taxon>Polyangiaceae</taxon>
        <taxon>Polyangium</taxon>
    </lineage>
</organism>
<name>A0A4U1JDI3_9BACT</name>
<dbReference type="Gene3D" id="3.40.50.300">
    <property type="entry name" value="P-loop containing nucleotide triphosphate hydrolases"/>
    <property type="match status" value="1"/>
</dbReference>
<dbReference type="EMBL" id="SSMQ01000017">
    <property type="protein sequence ID" value="TKD07301.1"/>
    <property type="molecule type" value="Genomic_DNA"/>
</dbReference>
<dbReference type="RefSeq" id="WP_136930216.1">
    <property type="nucleotide sequence ID" value="NZ_SSMQ01000017.1"/>
</dbReference>
<dbReference type="OrthoDB" id="3247852at2"/>
<comment type="caution">
    <text evidence="1">The sequence shown here is derived from an EMBL/GenBank/DDBJ whole genome shotgun (WGS) entry which is preliminary data.</text>
</comment>
<reference evidence="1 2" key="1">
    <citation type="submission" date="2019-04" db="EMBL/GenBank/DDBJ databases">
        <authorList>
            <person name="Li Y."/>
            <person name="Wang J."/>
        </authorList>
    </citation>
    <scope>NUCLEOTIDE SEQUENCE [LARGE SCALE GENOMIC DNA]</scope>
    <source>
        <strain evidence="1 2">DSM 14668</strain>
    </source>
</reference>
<evidence type="ECO:0008006" key="3">
    <source>
        <dbReference type="Google" id="ProtNLM"/>
    </source>
</evidence>
<dbReference type="Proteomes" id="UP000309215">
    <property type="component" value="Unassembled WGS sequence"/>
</dbReference>
<protein>
    <recommendedName>
        <fullName evidence="3">ATP-binding protein</fullName>
    </recommendedName>
</protein>
<proteinExistence type="predicted"/>
<evidence type="ECO:0000313" key="1">
    <source>
        <dbReference type="EMBL" id="TKD07301.1"/>
    </source>
</evidence>
<gene>
    <name evidence="1" type="ORF">E8A74_17770</name>
</gene>
<evidence type="ECO:0000313" key="2">
    <source>
        <dbReference type="Proteomes" id="UP000309215"/>
    </source>
</evidence>
<accession>A0A4U1JDI3</accession>
<sequence>MTEELKLPARTARDVRAACNPWFDLEGKDLVQLRVDLSSVRGGDRVERMEECIRDSLRGNYQVQLFSGHVGSGKSTELRWLTRELQTNKEDRVYHAVFIDIQDYLDVRDVQIPELLTAIISAILDDPAIGPHARASATAKKVWKDVLGWLKSIGVTLDAEIPVGVAKLKLSLKTSPGLQKRYREVSWDHVTGLMEALSDLIQDVRTYLVKQDVHDLVIIVDKLDRVERLPLNDGSERTTHDLLFVEQLPHIQNVPAHFVITIPVTLHFTQCRLRQEFQGITDVVLPMVTVHKRGTDTPDEAGIQALTRLLQRRIDTSVVFADEDALRHAILQSGGCLRDLFRIVTTGVLNKRTLSLTRADVEDVVKEFASSMERLLQGRGFLRDLHHIVKTGSFPEKFDDDRKQWLLYQLVVLEYNGETWYDVHPFARRTRAFREADPAKAPA</sequence>
<dbReference type="AlphaFoldDB" id="A0A4U1JDI3"/>
<keyword evidence="2" id="KW-1185">Reference proteome</keyword>
<dbReference type="InterPro" id="IPR027417">
    <property type="entry name" value="P-loop_NTPase"/>
</dbReference>